<evidence type="ECO:0000256" key="3">
    <source>
        <dbReference type="ARBA" id="ARBA00022705"/>
    </source>
</evidence>
<feature type="compositionally biased region" description="Basic and acidic residues" evidence="11">
    <location>
        <begin position="1"/>
        <end position="12"/>
    </location>
</feature>
<dbReference type="EMBL" id="BARW01026260">
    <property type="protein sequence ID" value="GAJ16056.1"/>
    <property type="molecule type" value="Genomic_DNA"/>
</dbReference>
<dbReference type="GO" id="GO:0006281">
    <property type="term" value="P:DNA repair"/>
    <property type="evidence" value="ECO:0007669"/>
    <property type="project" value="UniProtKB-KW"/>
</dbReference>
<evidence type="ECO:0000256" key="5">
    <source>
        <dbReference type="ARBA" id="ARBA00022763"/>
    </source>
</evidence>
<keyword evidence="5" id="KW-0227">DNA damage</keyword>
<sequence length="257" mass="28697">MRELKQLEEAHPRLLTPDSPTQRVGAAPVEAFGVVEHPLPLLSLGNAFSQEEVQAWYTRIVKLTGASSFSFTGEHKIDGLAVALTYVNGQLTTGATRGDGFRGENITQNLRTIRSVPLSVSKEAPPRFEVRGEVFLPKVGFHKLNQERAAEGQPLFANPRNAAAGSVRQLDPRITAKRPLDIYIYMLGYAEGRATPATHWDTMEYLKSLGFKVNPNNKRLNSIEEVEEFYQSWVDKRESLPYEADGIVIKVDSLEMQ</sequence>
<dbReference type="Gene3D" id="1.10.287.610">
    <property type="entry name" value="Helix hairpin bin"/>
    <property type="match status" value="1"/>
</dbReference>
<evidence type="ECO:0000256" key="6">
    <source>
        <dbReference type="ARBA" id="ARBA00022833"/>
    </source>
</evidence>
<keyword evidence="4" id="KW-0479">Metal-binding</keyword>
<dbReference type="PROSITE" id="PS01055">
    <property type="entry name" value="DNA_LIGASE_N1"/>
    <property type="match status" value="1"/>
</dbReference>
<feature type="domain" description="NAD-dependent DNA ligase N-terminal" evidence="12">
    <location>
        <begin position="1"/>
        <end position="257"/>
    </location>
</feature>
<keyword evidence="8" id="KW-0520">NAD</keyword>
<name>X1VKF9_9ZZZZ</name>
<comment type="cofactor">
    <cofactor evidence="1">
        <name>Mg(2+)</name>
        <dbReference type="ChEBI" id="CHEBI:18420"/>
    </cofactor>
</comment>
<dbReference type="GO" id="GO:0046872">
    <property type="term" value="F:metal ion binding"/>
    <property type="evidence" value="ECO:0007669"/>
    <property type="project" value="UniProtKB-KW"/>
</dbReference>
<dbReference type="AlphaFoldDB" id="X1VKF9"/>
<protein>
    <recommendedName>
        <fullName evidence="12">NAD-dependent DNA ligase N-terminal domain-containing protein</fullName>
    </recommendedName>
</protein>
<reference evidence="13" key="1">
    <citation type="journal article" date="2014" name="Front. Microbiol.">
        <title>High frequency of phylogenetically diverse reductive dehalogenase-homologous genes in deep subseafloor sedimentary metagenomes.</title>
        <authorList>
            <person name="Kawai M."/>
            <person name="Futagami T."/>
            <person name="Toyoda A."/>
            <person name="Takaki Y."/>
            <person name="Nishi S."/>
            <person name="Hori S."/>
            <person name="Arai W."/>
            <person name="Tsubouchi T."/>
            <person name="Morono Y."/>
            <person name="Uchiyama I."/>
            <person name="Ito T."/>
            <person name="Fujiyama A."/>
            <person name="Inagaki F."/>
            <person name="Takami H."/>
        </authorList>
    </citation>
    <scope>NUCLEOTIDE SEQUENCE</scope>
    <source>
        <strain evidence="13">Expedition CK06-06</strain>
    </source>
</reference>
<evidence type="ECO:0000256" key="11">
    <source>
        <dbReference type="SAM" id="MobiDB-lite"/>
    </source>
</evidence>
<feature type="region of interest" description="Disordered" evidence="11">
    <location>
        <begin position="1"/>
        <end position="22"/>
    </location>
</feature>
<evidence type="ECO:0000256" key="10">
    <source>
        <dbReference type="ARBA" id="ARBA00034005"/>
    </source>
</evidence>
<dbReference type="GO" id="GO:0006260">
    <property type="term" value="P:DNA replication"/>
    <property type="evidence" value="ECO:0007669"/>
    <property type="project" value="UniProtKB-KW"/>
</dbReference>
<dbReference type="InterPro" id="IPR013840">
    <property type="entry name" value="DNAligase_N"/>
</dbReference>
<keyword evidence="3" id="KW-0235">DNA replication</keyword>
<evidence type="ECO:0000256" key="7">
    <source>
        <dbReference type="ARBA" id="ARBA00022842"/>
    </source>
</evidence>
<evidence type="ECO:0000259" key="12">
    <source>
        <dbReference type="SMART" id="SM00532"/>
    </source>
</evidence>
<dbReference type="Pfam" id="PF01653">
    <property type="entry name" value="DNA_ligase_aden"/>
    <property type="match status" value="1"/>
</dbReference>
<keyword evidence="6" id="KW-0862">Zinc</keyword>
<evidence type="ECO:0000256" key="4">
    <source>
        <dbReference type="ARBA" id="ARBA00022723"/>
    </source>
</evidence>
<evidence type="ECO:0000256" key="2">
    <source>
        <dbReference type="ARBA" id="ARBA00022598"/>
    </source>
</evidence>
<proteinExistence type="predicted"/>
<organism evidence="13">
    <name type="scientific">marine sediment metagenome</name>
    <dbReference type="NCBI Taxonomy" id="412755"/>
    <lineage>
        <taxon>unclassified sequences</taxon>
        <taxon>metagenomes</taxon>
        <taxon>ecological metagenomes</taxon>
    </lineage>
</organism>
<dbReference type="GO" id="GO:0003911">
    <property type="term" value="F:DNA ligase (NAD+) activity"/>
    <property type="evidence" value="ECO:0007669"/>
    <property type="project" value="UniProtKB-EC"/>
</dbReference>
<accession>X1VKF9</accession>
<evidence type="ECO:0000256" key="8">
    <source>
        <dbReference type="ARBA" id="ARBA00023027"/>
    </source>
</evidence>
<evidence type="ECO:0000256" key="9">
    <source>
        <dbReference type="ARBA" id="ARBA00023204"/>
    </source>
</evidence>
<comment type="catalytic activity">
    <reaction evidence="10">
        <text>NAD(+) + (deoxyribonucleotide)n-3'-hydroxyl + 5'-phospho-(deoxyribonucleotide)m = (deoxyribonucleotide)n+m + AMP + beta-nicotinamide D-nucleotide.</text>
        <dbReference type="EC" id="6.5.1.2"/>
    </reaction>
</comment>
<dbReference type="InterPro" id="IPR013839">
    <property type="entry name" value="DNAligase_adenylation"/>
</dbReference>
<keyword evidence="7" id="KW-0460">Magnesium</keyword>
<dbReference type="Gene3D" id="3.30.470.30">
    <property type="entry name" value="DNA ligase/mRNA capping enzyme"/>
    <property type="match status" value="1"/>
</dbReference>
<comment type="caution">
    <text evidence="13">The sequence shown here is derived from an EMBL/GenBank/DDBJ whole genome shotgun (WGS) entry which is preliminary data.</text>
</comment>
<dbReference type="SUPFAM" id="SSF56091">
    <property type="entry name" value="DNA ligase/mRNA capping enzyme, catalytic domain"/>
    <property type="match status" value="1"/>
</dbReference>
<gene>
    <name evidence="13" type="ORF">S12H4_42858</name>
</gene>
<feature type="non-terminal residue" evidence="13">
    <location>
        <position position="257"/>
    </location>
</feature>
<dbReference type="SMART" id="SM00532">
    <property type="entry name" value="LIGANc"/>
    <property type="match status" value="1"/>
</dbReference>
<keyword evidence="2" id="KW-0436">Ligase</keyword>
<evidence type="ECO:0000313" key="13">
    <source>
        <dbReference type="EMBL" id="GAJ16056.1"/>
    </source>
</evidence>
<dbReference type="InterPro" id="IPR018239">
    <property type="entry name" value="DNA_ligase_AS"/>
</dbReference>
<keyword evidence="9" id="KW-0234">DNA repair</keyword>
<evidence type="ECO:0000256" key="1">
    <source>
        <dbReference type="ARBA" id="ARBA00001946"/>
    </source>
</evidence>
<dbReference type="FunFam" id="3.30.470.30:FF:000001">
    <property type="entry name" value="DNA ligase"/>
    <property type="match status" value="1"/>
</dbReference>
<dbReference type="CDD" id="cd00114">
    <property type="entry name" value="LIGANc"/>
    <property type="match status" value="1"/>
</dbReference>